<reference evidence="2" key="1">
    <citation type="submission" date="2023-07" db="EMBL/GenBank/DDBJ databases">
        <title>The extreme plant-growth-promoting properties of Pantoea phytobeneficialis PF55 revealed by functional and genomic analysis.</title>
        <authorList>
            <person name="Nascimento F.X."/>
            <person name="Marcio R.J."/>
        </authorList>
    </citation>
    <scope>NUCLEOTIDE SEQUENCE</scope>
    <source>
        <strain evidence="2">PF55</strain>
    </source>
</reference>
<accession>A0ABT8XZ02</accession>
<name>A0ABT8XZ02_9GAMM</name>
<protein>
    <submittedName>
        <fullName evidence="2">Protein phosphatase 2C domain-containing protein</fullName>
    </submittedName>
</protein>
<organism evidence="2 3">
    <name type="scientific">Pantoea phytobeneficialis</name>
    <dbReference type="NCBI Taxonomy" id="2052056"/>
    <lineage>
        <taxon>Bacteria</taxon>
        <taxon>Pseudomonadati</taxon>
        <taxon>Pseudomonadota</taxon>
        <taxon>Gammaproteobacteria</taxon>
        <taxon>Enterobacterales</taxon>
        <taxon>Erwiniaceae</taxon>
        <taxon>Pantoea</taxon>
    </lineage>
</organism>
<comment type="caution">
    <text evidence="2">The sequence shown here is derived from an EMBL/GenBank/DDBJ whole genome shotgun (WGS) entry which is preliminary data.</text>
</comment>
<proteinExistence type="predicted"/>
<feature type="domain" description="PPM-type phosphatase" evidence="1">
    <location>
        <begin position="126"/>
        <end position="366"/>
    </location>
</feature>
<dbReference type="RefSeq" id="WP_208724201.1">
    <property type="nucleotide sequence ID" value="NZ_CP024636.1"/>
</dbReference>
<gene>
    <name evidence="2" type="ORF">Q3404_19115</name>
</gene>
<evidence type="ECO:0000313" key="2">
    <source>
        <dbReference type="EMBL" id="MDO6408683.1"/>
    </source>
</evidence>
<dbReference type="PROSITE" id="PS51746">
    <property type="entry name" value="PPM_2"/>
    <property type="match status" value="1"/>
</dbReference>
<dbReference type="SMART" id="SM00332">
    <property type="entry name" value="PP2Cc"/>
    <property type="match status" value="1"/>
</dbReference>
<dbReference type="EMBL" id="JAUOOM010000020">
    <property type="protein sequence ID" value="MDO6408683.1"/>
    <property type="molecule type" value="Genomic_DNA"/>
</dbReference>
<evidence type="ECO:0000313" key="3">
    <source>
        <dbReference type="Proteomes" id="UP001171299"/>
    </source>
</evidence>
<keyword evidence="3" id="KW-1185">Reference proteome</keyword>
<evidence type="ECO:0000259" key="1">
    <source>
        <dbReference type="PROSITE" id="PS51746"/>
    </source>
</evidence>
<dbReference type="Proteomes" id="UP001171299">
    <property type="component" value="Unassembled WGS sequence"/>
</dbReference>
<sequence length="455" mass="50728">MIRTGSLIVPALMAGAVLGGTCICMKSGAQSGQAWRGKHCAPMTIHFNNIFLILLSCRFKLLKLVVQNVIPTKPFREIKKLTGMNMLIDNKNILEIINDPFHAEIFNEIINAPFNQGFTVKDDKYKFGFSTHPGLVRKRNEDRLALCIVNFTNKEYYFCAILCDGVGGTEFGDIAASIAISSILTKLSKNHSKTPLKEQLTTIIQETDNLIRKILSGRGSTTLSLFLASSTGDIISINIGDSRVFSWQPITKQLKQVSIDDTLENELAHLKLKDASALREMKLGGTLSQALGEKNRSEYDLNFNFYHKENFPEGVILASDGAWKESESAFKKIIINSPNHEVARRVVVSSTWLGGGDNTSIITIPSLITLQQEIESSRLSVYSNTLSLWCGDFKAKFISPVTVPSNEAKKANYKKSNKKITTPTTKKNINEKNLNIQEEIIIEEFNLDNKHKNDH</sequence>
<dbReference type="Gene3D" id="3.60.40.10">
    <property type="entry name" value="PPM-type phosphatase domain"/>
    <property type="match status" value="1"/>
</dbReference>
<dbReference type="InterPro" id="IPR001932">
    <property type="entry name" value="PPM-type_phosphatase-like_dom"/>
</dbReference>
<dbReference type="SUPFAM" id="SSF81606">
    <property type="entry name" value="PP2C-like"/>
    <property type="match status" value="1"/>
</dbReference>
<dbReference type="InterPro" id="IPR036457">
    <property type="entry name" value="PPM-type-like_dom_sf"/>
</dbReference>
<dbReference type="Pfam" id="PF13672">
    <property type="entry name" value="PP2C_2"/>
    <property type="match status" value="1"/>
</dbReference>